<evidence type="ECO:0000256" key="3">
    <source>
        <dbReference type="SAM" id="SignalP"/>
    </source>
</evidence>
<keyword evidence="1" id="KW-0378">Hydrolase</keyword>
<proteinExistence type="predicted"/>
<organism evidence="6 7">
    <name type="scientific">Thalassobacterium maritimum</name>
    <dbReference type="NCBI Taxonomy" id="3041265"/>
    <lineage>
        <taxon>Bacteria</taxon>
        <taxon>Pseudomonadati</taxon>
        <taxon>Verrucomicrobiota</taxon>
        <taxon>Opitutia</taxon>
        <taxon>Puniceicoccales</taxon>
        <taxon>Coraliomargaritaceae</taxon>
        <taxon>Thalassobacterium</taxon>
    </lineage>
</organism>
<dbReference type="InterPro" id="IPR017853">
    <property type="entry name" value="GH"/>
</dbReference>
<evidence type="ECO:0000256" key="1">
    <source>
        <dbReference type="ARBA" id="ARBA00022801"/>
    </source>
</evidence>
<keyword evidence="7" id="KW-1185">Reference proteome</keyword>
<dbReference type="SUPFAM" id="SSF49344">
    <property type="entry name" value="CBD9-like"/>
    <property type="match status" value="1"/>
</dbReference>
<dbReference type="Pfam" id="PF00150">
    <property type="entry name" value="Cellulase"/>
    <property type="match status" value="1"/>
</dbReference>
<gene>
    <name evidence="6" type="ORF">QEH52_17810</name>
</gene>
<protein>
    <submittedName>
        <fullName evidence="6">Sugar-binding protein</fullName>
    </submittedName>
</protein>
<evidence type="ECO:0000259" key="4">
    <source>
        <dbReference type="Pfam" id="PF00150"/>
    </source>
</evidence>
<feature type="chain" id="PRO_5046943148" evidence="3">
    <location>
        <begin position="24"/>
        <end position="1350"/>
    </location>
</feature>
<dbReference type="InterPro" id="IPR001547">
    <property type="entry name" value="Glyco_hydro_5"/>
</dbReference>
<feature type="domain" description="Glycoside hydrolase family 5" evidence="4">
    <location>
        <begin position="102"/>
        <end position="198"/>
    </location>
</feature>
<dbReference type="Pfam" id="PF06452">
    <property type="entry name" value="CBM9_1"/>
    <property type="match status" value="1"/>
</dbReference>
<keyword evidence="2" id="KW-0326">Glycosidase</keyword>
<dbReference type="InterPro" id="IPR010502">
    <property type="entry name" value="Carb-bd_dom_fam9"/>
</dbReference>
<comment type="caution">
    <text evidence="6">The sequence shown here is derived from an EMBL/GenBank/DDBJ whole genome shotgun (WGS) entry which is preliminary data.</text>
</comment>
<accession>A0ABU1AYZ5</accession>
<evidence type="ECO:0000259" key="5">
    <source>
        <dbReference type="Pfam" id="PF06452"/>
    </source>
</evidence>
<feature type="domain" description="Carbohydrate-binding" evidence="5">
    <location>
        <begin position="1203"/>
        <end position="1348"/>
    </location>
</feature>
<feature type="signal peptide" evidence="3">
    <location>
        <begin position="1"/>
        <end position="23"/>
    </location>
</feature>
<keyword evidence="3" id="KW-0732">Signal</keyword>
<evidence type="ECO:0000313" key="7">
    <source>
        <dbReference type="Proteomes" id="UP001225316"/>
    </source>
</evidence>
<evidence type="ECO:0000313" key="6">
    <source>
        <dbReference type="EMBL" id="MDQ8209389.1"/>
    </source>
</evidence>
<reference evidence="6 7" key="1">
    <citation type="submission" date="2023-04" db="EMBL/GenBank/DDBJ databases">
        <title>A novel bacteria isolated from coastal sediment.</title>
        <authorList>
            <person name="Liu X.-J."/>
            <person name="Du Z.-J."/>
        </authorList>
    </citation>
    <scope>NUCLEOTIDE SEQUENCE [LARGE SCALE GENOMIC DNA]</scope>
    <source>
        <strain evidence="6 7">SDUM461003</strain>
    </source>
</reference>
<dbReference type="Gene3D" id="3.20.20.80">
    <property type="entry name" value="Glycosidases"/>
    <property type="match status" value="1"/>
</dbReference>
<dbReference type="RefSeq" id="WP_308952307.1">
    <property type="nucleotide sequence ID" value="NZ_JARXHW010000066.1"/>
</dbReference>
<evidence type="ECO:0000256" key="2">
    <source>
        <dbReference type="ARBA" id="ARBA00023295"/>
    </source>
</evidence>
<dbReference type="SUPFAM" id="SSF51445">
    <property type="entry name" value="(Trans)glycosidases"/>
    <property type="match status" value="1"/>
</dbReference>
<name>A0ABU1AYZ5_9BACT</name>
<dbReference type="Proteomes" id="UP001225316">
    <property type="component" value="Unassembled WGS sequence"/>
</dbReference>
<dbReference type="Gene3D" id="2.60.40.1190">
    <property type="match status" value="1"/>
</dbReference>
<dbReference type="EMBL" id="JARXHW010000066">
    <property type="protein sequence ID" value="MDQ8209389.1"/>
    <property type="molecule type" value="Genomic_DNA"/>
</dbReference>
<sequence>MNPSPMNYLASVLIACSTLSCQAEPSQANNAENTLAADNWVLAQAPEEALPADQDLIVWKENRYPLFTEGSAVNAGEWLHDGKPAGSHGAVIQTEDGDLMFEDGTPVRFWGTTLSYGASFPETDRELEAMADAIASKGYNIVRFHHNDLPWPRVSYLKKGSAFEIDPESIAIIDKLSKAFIDRGIYIYLDLVDSRGWTEEVGMEDWKALEKNGLGWKGVFPMPVMVDAWKRAADEIIHHVNPHTGKSLATDPAVVCIEIINENGPFWDWGHKTTPAVQAWFDAAWNQWLLERYGDRATLAATWTDAEGVCGLFDDEDPAKGTVYRPQLQKIDNWKRSYRSKSRGAARYNDFIAFYRDIATEFYQEASQHLRNSGFKGQIIGSHEMRGPQNQLAEIEGTDSISAHLYAGQRLAFSARPGNSGVSIDGVDVSTKNWFTNMARISVDDIPGWNNEWTVSSLSYRSDAHLSAAAMMAYQDIDGSVHFNWSQRWGGEKMPDKDVTIDWISWRKAFHNSFSSLHDSPSMATHRVAAALMRRKDIPPARYTVHIAHSAEDTAEQNLHAVGIEGGGGTIGNAAQFLPMLHHMETAFYETSYEGDADVVFSSGRSATSDLRKAKHAVVLGDNPWVDRYHKKRDLAAAARLIHPELVTSDLETASSFTLEFGYKTPLTVEFKQLEAAIDVSSLPANATPIGLSDDGRYTLGWCDDRYLVFPAAGQFDRLKKDPRWLYRFYLTAAARWGMDLGPNSMENTSYYSDNGALITDWGSGTQIINTERTQAVAGYAGLRAENKTDNLSVQLDRPYGTIGLTSTDGQPIAESRRMLLVATARIQNTGTTFEKDENGKVKFTKTGKAPMLIEGLHGSFELHNLQANDLVVYALDVRGRRLGEVPVERSEGGLQFKLNPKWKTLWFEIAGPEIAGPVIEVENWPGEWISSPESAELPTLSLEEYHEFLTQTEDIIAVEEVSEDSNRIALTDAGSFKTYQGYGNLKAKAGKHQDESVIEISLGKHTDEWHAGLWFDAQPFPGLKPSDCEALTFFFQGDGTMPRDFNISIKWKDTDGQEHKAKSRNLNELFEDTEWKEISLSPADFPDQSIDLSRIHRIDFTVVSKLMETRHNARLGSFNLATVPGANNALLIEDLPERMPAPSELPGPTLSLPIHAASITADGDPSEAIWQQAIGISIDENQVPAWHPIGSVLASGKIKDSEKADVWVTATQQGLGLYVAVDKNGAPVVNTGKEWYQGDCVEIFIDAKAEGMKPTKQLFFAYKRPSINRATSSINAGVGRMQTPQGYALEMLIPWNAIGVSAKAGTEFGIDFQIDIGDHTGRYLLLNYATGTNEAWFTSERYLKVQLTQ</sequence>